<dbReference type="EMBL" id="JACHHT010000003">
    <property type="protein sequence ID" value="MBB6523130.1"/>
    <property type="molecule type" value="Genomic_DNA"/>
</dbReference>
<dbReference type="InterPro" id="IPR036271">
    <property type="entry name" value="Tet_transcr_reg_TetR-rel_C_sf"/>
</dbReference>
<dbReference type="PANTHER" id="PTHR30055">
    <property type="entry name" value="HTH-TYPE TRANSCRIPTIONAL REGULATOR RUTR"/>
    <property type="match status" value="1"/>
</dbReference>
<evidence type="ECO:0000256" key="3">
    <source>
        <dbReference type="ARBA" id="ARBA00023163"/>
    </source>
</evidence>
<evidence type="ECO:0000256" key="4">
    <source>
        <dbReference type="PROSITE-ProRule" id="PRU00335"/>
    </source>
</evidence>
<evidence type="ECO:0000256" key="2">
    <source>
        <dbReference type="ARBA" id="ARBA00023125"/>
    </source>
</evidence>
<dbReference type="InParanoid" id="A0A7X0JVP5"/>
<dbReference type="SUPFAM" id="SSF48498">
    <property type="entry name" value="Tetracyclin repressor-like, C-terminal domain"/>
    <property type="match status" value="1"/>
</dbReference>
<proteinExistence type="predicted"/>
<feature type="domain" description="HTH tetR-type" evidence="5">
    <location>
        <begin position="18"/>
        <end position="78"/>
    </location>
</feature>
<dbReference type="InterPro" id="IPR025996">
    <property type="entry name" value="MT1864/Rv1816-like_C"/>
</dbReference>
<dbReference type="PANTHER" id="PTHR30055:SF239">
    <property type="entry name" value="TRANSCRIPTIONAL REGULATORY PROTEIN"/>
    <property type="match status" value="1"/>
</dbReference>
<dbReference type="Proteomes" id="UP000528457">
    <property type="component" value="Unassembled WGS sequence"/>
</dbReference>
<comment type="caution">
    <text evidence="6">The sequence shown here is derived from an EMBL/GenBank/DDBJ whole genome shotgun (WGS) entry which is preliminary data.</text>
</comment>
<evidence type="ECO:0000256" key="1">
    <source>
        <dbReference type="ARBA" id="ARBA00023015"/>
    </source>
</evidence>
<keyword evidence="7" id="KW-1185">Reference proteome</keyword>
<evidence type="ECO:0000313" key="6">
    <source>
        <dbReference type="EMBL" id="MBB6523130.1"/>
    </source>
</evidence>
<dbReference type="Gene3D" id="1.10.357.10">
    <property type="entry name" value="Tetracycline Repressor, domain 2"/>
    <property type="match status" value="1"/>
</dbReference>
<keyword evidence="1" id="KW-0805">Transcription regulation</keyword>
<sequence>MTASRALMTVVKKNYHHGDLKDTLEDAAVEILREVGVNGLSMRKLADRVGVSRSAPYHHFEDKKALLNAIAHRGFVLQAQAIDDQEPSQGSSFQEQVKSFVHTYVTWAVEHPEYYDLMFGREVWQASDPPDDFAQESRGYFRRYVERVERWQHSGHIQSDLSALRFAQVSWSSLHGISRLLIDGIYVDKKAQNAICDAAADIFFKS</sequence>
<evidence type="ECO:0000259" key="5">
    <source>
        <dbReference type="PROSITE" id="PS50977"/>
    </source>
</evidence>
<keyword evidence="3" id="KW-0804">Transcription</keyword>
<dbReference type="InterPro" id="IPR009057">
    <property type="entry name" value="Homeodomain-like_sf"/>
</dbReference>
<organism evidence="6 7">
    <name type="scientific">Pseudoteredinibacter isoporae</name>
    <dbReference type="NCBI Taxonomy" id="570281"/>
    <lineage>
        <taxon>Bacteria</taxon>
        <taxon>Pseudomonadati</taxon>
        <taxon>Pseudomonadota</taxon>
        <taxon>Gammaproteobacteria</taxon>
        <taxon>Cellvibrionales</taxon>
        <taxon>Cellvibrionaceae</taxon>
        <taxon>Pseudoteredinibacter</taxon>
    </lineage>
</organism>
<gene>
    <name evidence="6" type="ORF">HNR48_003432</name>
</gene>
<keyword evidence="2 4" id="KW-0238">DNA-binding</keyword>
<dbReference type="InterPro" id="IPR001647">
    <property type="entry name" value="HTH_TetR"/>
</dbReference>
<dbReference type="RefSeq" id="WP_208020249.1">
    <property type="nucleotide sequence ID" value="NZ_JAAONY010000003.1"/>
</dbReference>
<dbReference type="PRINTS" id="PR00455">
    <property type="entry name" value="HTHTETR"/>
</dbReference>
<evidence type="ECO:0000313" key="7">
    <source>
        <dbReference type="Proteomes" id="UP000528457"/>
    </source>
</evidence>
<dbReference type="InterPro" id="IPR050109">
    <property type="entry name" value="HTH-type_TetR-like_transc_reg"/>
</dbReference>
<feature type="DNA-binding region" description="H-T-H motif" evidence="4">
    <location>
        <begin position="41"/>
        <end position="60"/>
    </location>
</feature>
<dbReference type="PROSITE" id="PS50977">
    <property type="entry name" value="HTH_TETR_2"/>
    <property type="match status" value="1"/>
</dbReference>
<name>A0A7X0JVP5_9GAMM</name>
<dbReference type="AlphaFoldDB" id="A0A7X0JVP5"/>
<dbReference type="GO" id="GO:0000976">
    <property type="term" value="F:transcription cis-regulatory region binding"/>
    <property type="evidence" value="ECO:0007669"/>
    <property type="project" value="TreeGrafter"/>
</dbReference>
<dbReference type="SUPFAM" id="SSF46689">
    <property type="entry name" value="Homeodomain-like"/>
    <property type="match status" value="1"/>
</dbReference>
<reference evidence="6 7" key="1">
    <citation type="submission" date="2020-08" db="EMBL/GenBank/DDBJ databases">
        <title>Genomic Encyclopedia of Type Strains, Phase IV (KMG-IV): sequencing the most valuable type-strain genomes for metagenomic binning, comparative biology and taxonomic classification.</title>
        <authorList>
            <person name="Goeker M."/>
        </authorList>
    </citation>
    <scope>NUCLEOTIDE SEQUENCE [LARGE SCALE GENOMIC DNA]</scope>
    <source>
        <strain evidence="6 7">DSM 22368</strain>
    </source>
</reference>
<protein>
    <submittedName>
        <fullName evidence="6">AcrR family transcriptional regulator</fullName>
    </submittedName>
</protein>
<dbReference type="Pfam" id="PF13305">
    <property type="entry name" value="TetR_C_33"/>
    <property type="match status" value="1"/>
</dbReference>
<dbReference type="Pfam" id="PF00440">
    <property type="entry name" value="TetR_N"/>
    <property type="match status" value="1"/>
</dbReference>
<dbReference type="GO" id="GO:0003700">
    <property type="term" value="F:DNA-binding transcription factor activity"/>
    <property type="evidence" value="ECO:0007669"/>
    <property type="project" value="TreeGrafter"/>
</dbReference>
<accession>A0A7X0JVP5</accession>